<dbReference type="AlphaFoldDB" id="A0A9E6RD39"/>
<keyword evidence="1" id="KW-0812">Transmembrane</keyword>
<evidence type="ECO:0000313" key="2">
    <source>
        <dbReference type="EMBL" id="QZO02112.1"/>
    </source>
</evidence>
<dbReference type="Proteomes" id="UP000825701">
    <property type="component" value="Chromosome"/>
</dbReference>
<evidence type="ECO:0000313" key="3">
    <source>
        <dbReference type="Proteomes" id="UP000825701"/>
    </source>
</evidence>
<keyword evidence="3" id="KW-1185">Reference proteome</keyword>
<dbReference type="RefSeq" id="WP_261405499.1">
    <property type="nucleotide sequence ID" value="NZ_CP081869.1"/>
</dbReference>
<sequence length="51" mass="5407">MIEQKSQTKWKPLAFMLAFVVALAVGASALLLNKDEVTEPLPQGGPTVNPG</sequence>
<proteinExistence type="predicted"/>
<reference evidence="2" key="1">
    <citation type="submission" date="2021-08" db="EMBL/GenBank/DDBJ databases">
        <authorList>
            <person name="Zhang H."/>
            <person name="Xu M."/>
            <person name="Yu Z."/>
            <person name="Yang L."/>
            <person name="Cai Y."/>
        </authorList>
    </citation>
    <scope>NUCLEOTIDE SEQUENCE</scope>
    <source>
        <strain evidence="2">CHL1</strain>
    </source>
</reference>
<organism evidence="2 3">
    <name type="scientific">Chenggangzhangella methanolivorans</name>
    <dbReference type="NCBI Taxonomy" id="1437009"/>
    <lineage>
        <taxon>Bacteria</taxon>
        <taxon>Pseudomonadati</taxon>
        <taxon>Pseudomonadota</taxon>
        <taxon>Alphaproteobacteria</taxon>
        <taxon>Hyphomicrobiales</taxon>
        <taxon>Methylopilaceae</taxon>
        <taxon>Chenggangzhangella</taxon>
    </lineage>
</organism>
<evidence type="ECO:0000256" key="1">
    <source>
        <dbReference type="SAM" id="Phobius"/>
    </source>
</evidence>
<dbReference type="EMBL" id="CP081869">
    <property type="protein sequence ID" value="QZO02112.1"/>
    <property type="molecule type" value="Genomic_DNA"/>
</dbReference>
<protein>
    <submittedName>
        <fullName evidence="2">Uncharacterized protein</fullName>
    </submittedName>
</protein>
<keyword evidence="1" id="KW-0472">Membrane</keyword>
<dbReference type="KEGG" id="cmet:K6K41_13075"/>
<gene>
    <name evidence="2" type="ORF">K6K41_13075</name>
</gene>
<keyword evidence="1" id="KW-1133">Transmembrane helix</keyword>
<accession>A0A9E6RD39</accession>
<feature type="transmembrane region" description="Helical" evidence="1">
    <location>
        <begin position="12"/>
        <end position="32"/>
    </location>
</feature>
<name>A0A9E6RD39_9HYPH</name>